<keyword evidence="4" id="KW-1133">Transmembrane helix</keyword>
<dbReference type="PANTHER" id="PTHR33392:SF6">
    <property type="entry name" value="POLYISOPRENYL-TEICHOIC ACID--PEPTIDOGLYCAN TEICHOIC ACID TRANSFERASE TAGU"/>
    <property type="match status" value="1"/>
</dbReference>
<keyword evidence="4" id="KW-0472">Membrane</keyword>
<dbReference type="InterPro" id="IPR050922">
    <property type="entry name" value="LytR/CpsA/Psr_CW_biosynth"/>
</dbReference>
<proteinExistence type="inferred from homology"/>
<evidence type="ECO:0000256" key="4">
    <source>
        <dbReference type="ARBA" id="ARBA00022989"/>
    </source>
</evidence>
<evidence type="ECO:0000256" key="1">
    <source>
        <dbReference type="ARBA" id="ARBA00006068"/>
    </source>
</evidence>
<keyword evidence="3" id="KW-0735">Signal-anchor</keyword>
<protein>
    <recommendedName>
        <fullName evidence="5">Cell envelope-related transcriptional attenuator domain-containing protein</fullName>
    </recommendedName>
</protein>
<evidence type="ECO:0000259" key="5">
    <source>
        <dbReference type="Pfam" id="PF03816"/>
    </source>
</evidence>
<name>A0A268S398_SHOCL</name>
<evidence type="ECO:0000313" key="7">
    <source>
        <dbReference type="Proteomes" id="UP000216133"/>
    </source>
</evidence>
<dbReference type="NCBIfam" id="TIGR00350">
    <property type="entry name" value="lytR_cpsA_psr"/>
    <property type="match status" value="1"/>
</dbReference>
<feature type="domain" description="Cell envelope-related transcriptional attenuator" evidence="5">
    <location>
        <begin position="103"/>
        <end position="244"/>
    </location>
</feature>
<sequence>MFFAACFFLKAGMVRKTFGKDRFLMKSYTKGVIACLAVGLLLFVGYSMYEAVLNANDNMHTPLHSRIDNGGISEKRESTAEPGEPLAFLIAGIDKTAGSGYGRSDALMVATVNAKAQSVKLVSIPRDTKVQIAGRSMADKLNHAHAYGGPDLMVQTVEELLHIPIDHYIAVDMDGFVDVINTLGGVSVVNEKSFSIDGYDFPKGTLSLNGEKALAYVRMRKEDPAGDAGRTSRQRDVMESAIAKGLQAGNLANIPAFLQSFSDAIETDLTLTEMFHYVSAYRPAAQSIKQLDIAYREETVDGLWFAVLPQEEVERIGNELRTHLTID</sequence>
<dbReference type="PANTHER" id="PTHR33392">
    <property type="entry name" value="POLYISOPRENYL-TEICHOIC ACID--PEPTIDOGLYCAN TEICHOIC ACID TRANSFERASE TAGU"/>
    <property type="match status" value="1"/>
</dbReference>
<gene>
    <name evidence="6" type="ORF">CHH61_05850</name>
</gene>
<dbReference type="Pfam" id="PF03816">
    <property type="entry name" value="LytR_cpsA_psr"/>
    <property type="match status" value="1"/>
</dbReference>
<dbReference type="Proteomes" id="UP000216133">
    <property type="component" value="Unassembled WGS sequence"/>
</dbReference>
<comment type="caution">
    <text evidence="6">The sequence shown here is derived from an EMBL/GenBank/DDBJ whole genome shotgun (WGS) entry which is preliminary data.</text>
</comment>
<comment type="similarity">
    <text evidence="1">Belongs to the LytR/CpsA/Psr (LCP) family.</text>
</comment>
<keyword evidence="2" id="KW-0812">Transmembrane</keyword>
<dbReference type="Gene3D" id="3.40.630.190">
    <property type="entry name" value="LCP protein"/>
    <property type="match status" value="1"/>
</dbReference>
<accession>A0A268S398</accession>
<evidence type="ECO:0000256" key="2">
    <source>
        <dbReference type="ARBA" id="ARBA00022692"/>
    </source>
</evidence>
<dbReference type="GO" id="GO:0071555">
    <property type="term" value="P:cell wall organization"/>
    <property type="evidence" value="ECO:0007669"/>
    <property type="project" value="UniProtKB-KW"/>
</dbReference>
<evidence type="ECO:0000313" key="6">
    <source>
        <dbReference type="EMBL" id="PAF26970.1"/>
    </source>
</evidence>
<dbReference type="InterPro" id="IPR004474">
    <property type="entry name" value="LytR_CpsA_psr"/>
</dbReference>
<dbReference type="EMBL" id="NPBS01000025">
    <property type="protein sequence ID" value="PAF26970.1"/>
    <property type="molecule type" value="Genomic_DNA"/>
</dbReference>
<organism evidence="6 7">
    <name type="scientific">Shouchella clausii</name>
    <name type="common">Alkalihalobacillus clausii</name>
    <dbReference type="NCBI Taxonomy" id="79880"/>
    <lineage>
        <taxon>Bacteria</taxon>
        <taxon>Bacillati</taxon>
        <taxon>Bacillota</taxon>
        <taxon>Bacilli</taxon>
        <taxon>Bacillales</taxon>
        <taxon>Bacillaceae</taxon>
        <taxon>Shouchella</taxon>
    </lineage>
</organism>
<dbReference type="AlphaFoldDB" id="A0A268S398"/>
<reference evidence="6 7" key="1">
    <citation type="submission" date="2017-07" db="EMBL/GenBank/DDBJ databases">
        <title>Isolation and whole genome analysis of endospore-forming bacteria from heroin.</title>
        <authorList>
            <person name="Kalinowski J."/>
            <person name="Ahrens B."/>
            <person name="Al-Dilaimi A."/>
            <person name="Winkler A."/>
            <person name="Wibberg D."/>
            <person name="Schleenbecker U."/>
            <person name="Ruckert C."/>
            <person name="Wolfel R."/>
            <person name="Grass G."/>
        </authorList>
    </citation>
    <scope>NUCLEOTIDE SEQUENCE [LARGE SCALE GENOMIC DNA]</scope>
    <source>
        <strain evidence="6 7">7523-2</strain>
    </source>
</reference>
<evidence type="ECO:0000256" key="3">
    <source>
        <dbReference type="ARBA" id="ARBA00022968"/>
    </source>
</evidence>